<dbReference type="Proteomes" id="UP000715095">
    <property type="component" value="Unassembled WGS sequence"/>
</dbReference>
<gene>
    <name evidence="7" type="ORF">H6A60_08425</name>
</gene>
<dbReference type="PANTHER" id="PTHR43114">
    <property type="entry name" value="ADENINE DEAMINASE"/>
    <property type="match status" value="1"/>
</dbReference>
<keyword evidence="5" id="KW-0862">Zinc</keyword>
<evidence type="ECO:0000256" key="2">
    <source>
        <dbReference type="ARBA" id="ARBA00006676"/>
    </source>
</evidence>
<keyword evidence="4" id="KW-0378">Hydrolase</keyword>
<accession>A0ABS2DT28</accession>
<name>A0ABS2DT28_9BURK</name>
<proteinExistence type="inferred from homology"/>
<evidence type="ECO:0000259" key="6">
    <source>
        <dbReference type="Pfam" id="PF00962"/>
    </source>
</evidence>
<evidence type="ECO:0000256" key="4">
    <source>
        <dbReference type="ARBA" id="ARBA00022801"/>
    </source>
</evidence>
<evidence type="ECO:0000256" key="3">
    <source>
        <dbReference type="ARBA" id="ARBA00022723"/>
    </source>
</evidence>
<feature type="domain" description="Adenosine deaminase" evidence="6">
    <location>
        <begin position="30"/>
        <end position="345"/>
    </location>
</feature>
<comment type="cofactor">
    <cofactor evidence="1">
        <name>Zn(2+)</name>
        <dbReference type="ChEBI" id="CHEBI:29105"/>
    </cofactor>
</comment>
<sequence length="366" mass="42619">MRSTNPGFVPDSPLHRELSAPWLEFFEKFPRAELHCHLLGTISRETFMDLVRESEAPVTEEEVNEFFTRGEKPVGVLRIFRALEEHILKKPEMLRRITVEHMASAREHGVRYIEFFWNWTGLKRHFSYEAGQRAIIEGLREGEARYGIVGRLIPSIDREASPEDALELVNEMLAHPADETIGLGIDYRETNHEPENFWKAFLLARAAGLHITLHAGEFGEHWRNVETAMDLLGAERIDHGYTITDNPALMRHARDENVIFAVVPTNSYYLRTFTDEEWAIRHPIRAMKRAGLRIFPNSDDPTMHHVNNAESWRIMFEFLGFSLEEIREMLVNSIDAAWVDEETKIRWSTEWLDEFDRLAAELPKLD</sequence>
<dbReference type="InterPro" id="IPR032466">
    <property type="entry name" value="Metal_Hydrolase"/>
</dbReference>
<keyword evidence="8" id="KW-1185">Reference proteome</keyword>
<organism evidence="7 8">
    <name type="scientific">Sutterella massiliensis</name>
    <dbReference type="NCBI Taxonomy" id="1816689"/>
    <lineage>
        <taxon>Bacteria</taxon>
        <taxon>Pseudomonadati</taxon>
        <taxon>Pseudomonadota</taxon>
        <taxon>Betaproteobacteria</taxon>
        <taxon>Burkholderiales</taxon>
        <taxon>Sutterellaceae</taxon>
        <taxon>Sutterella</taxon>
    </lineage>
</organism>
<reference evidence="7 8" key="1">
    <citation type="journal article" date="2021" name="Sci. Rep.">
        <title>The distribution of antibiotic resistance genes in chicken gut microbiota commensals.</title>
        <authorList>
            <person name="Juricova H."/>
            <person name="Matiasovicova J."/>
            <person name="Kubasova T."/>
            <person name="Cejkova D."/>
            <person name="Rychlik I."/>
        </authorList>
    </citation>
    <scope>NUCLEOTIDE SEQUENCE [LARGE SCALE GENOMIC DNA]</scope>
    <source>
        <strain evidence="7 8">An829</strain>
    </source>
</reference>
<dbReference type="SUPFAM" id="SSF51556">
    <property type="entry name" value="Metallo-dependent hydrolases"/>
    <property type="match status" value="1"/>
</dbReference>
<dbReference type="Gene3D" id="3.20.20.140">
    <property type="entry name" value="Metal-dependent hydrolases"/>
    <property type="match status" value="1"/>
</dbReference>
<comment type="caution">
    <text evidence="7">The sequence shown here is derived from an EMBL/GenBank/DDBJ whole genome shotgun (WGS) entry which is preliminary data.</text>
</comment>
<dbReference type="Pfam" id="PF00962">
    <property type="entry name" value="A_deaminase"/>
    <property type="match status" value="1"/>
</dbReference>
<evidence type="ECO:0000313" key="7">
    <source>
        <dbReference type="EMBL" id="MBM6704505.1"/>
    </source>
</evidence>
<keyword evidence="3" id="KW-0479">Metal-binding</keyword>
<dbReference type="InterPro" id="IPR006330">
    <property type="entry name" value="Ado/ade_deaminase"/>
</dbReference>
<evidence type="ECO:0000256" key="5">
    <source>
        <dbReference type="ARBA" id="ARBA00022833"/>
    </source>
</evidence>
<dbReference type="PANTHER" id="PTHR43114:SF6">
    <property type="entry name" value="ADENINE DEAMINASE"/>
    <property type="match status" value="1"/>
</dbReference>
<comment type="similarity">
    <text evidence="2">Belongs to the metallo-dependent hydrolases superfamily. Adenosine and AMP deaminases family.</text>
</comment>
<evidence type="ECO:0000256" key="1">
    <source>
        <dbReference type="ARBA" id="ARBA00001947"/>
    </source>
</evidence>
<protein>
    <submittedName>
        <fullName evidence="7">Adenosine deaminase</fullName>
    </submittedName>
</protein>
<evidence type="ECO:0000313" key="8">
    <source>
        <dbReference type="Proteomes" id="UP000715095"/>
    </source>
</evidence>
<dbReference type="RefSeq" id="WP_205103424.1">
    <property type="nucleotide sequence ID" value="NZ_JACJJC010000013.1"/>
</dbReference>
<dbReference type="EMBL" id="JACJJC010000013">
    <property type="protein sequence ID" value="MBM6704505.1"/>
    <property type="molecule type" value="Genomic_DNA"/>
</dbReference>
<dbReference type="InterPro" id="IPR001365">
    <property type="entry name" value="A_deaminase_dom"/>
</dbReference>